<dbReference type="Gene3D" id="1.20.120.1940">
    <property type="entry name" value="YfdX protein domain"/>
    <property type="match status" value="1"/>
</dbReference>
<sequence>MKHLLSAVALSVALISGGAVAAEQPATATVAATQQQQKDLLQVAQQGYNAMMNVQHARAALFNGQPDQAQKLAKEAQKLLSSDSTDWSKFVKANKTAPLAGDNYVIINASMSVAEDFISTPAKQKAISQANEKIKAGDRQGALETLRLAGIGIVENQALMPLKQTQQNVAKALDLMKHSKYYEANLALKAAEDGIIIDSESVIGTPAAAPAAAAQAATPAAAK</sequence>
<dbReference type="Proteomes" id="UP000664658">
    <property type="component" value="Unassembled WGS sequence"/>
</dbReference>
<evidence type="ECO:0000313" key="3">
    <source>
        <dbReference type="Proteomes" id="UP000664658"/>
    </source>
</evidence>
<reference evidence="2" key="1">
    <citation type="submission" date="2021-03" db="EMBL/GenBank/DDBJ databases">
        <title>Plesiomonas shigelloides zfcc0051, isolated from zebrafish feces.</title>
        <authorList>
            <person name="Vanderhoek Z."/>
            <person name="Gaulke C."/>
        </authorList>
    </citation>
    <scope>NUCLEOTIDE SEQUENCE</scope>
    <source>
        <strain evidence="2">Zfcc0051</strain>
    </source>
</reference>
<keyword evidence="1" id="KW-0732">Signal</keyword>
<accession>A0A8I1W892</accession>
<feature type="chain" id="PRO_5034585792" evidence="1">
    <location>
        <begin position="22"/>
        <end position="223"/>
    </location>
</feature>
<dbReference type="AlphaFoldDB" id="A0A8I1W892"/>
<dbReference type="Pfam" id="PF10938">
    <property type="entry name" value="YfdX"/>
    <property type="match status" value="1"/>
</dbReference>
<name>A0A8I1W892_PLESH</name>
<dbReference type="InterPro" id="IPR021236">
    <property type="entry name" value="Uncharacterised_YfdX"/>
</dbReference>
<feature type="signal peptide" evidence="1">
    <location>
        <begin position="1"/>
        <end position="21"/>
    </location>
</feature>
<comment type="caution">
    <text evidence="2">The sequence shown here is derived from an EMBL/GenBank/DDBJ whole genome shotgun (WGS) entry which is preliminary data.</text>
</comment>
<gene>
    <name evidence="2" type="ORF">J2R62_13455</name>
</gene>
<evidence type="ECO:0000313" key="2">
    <source>
        <dbReference type="EMBL" id="MBO1109203.1"/>
    </source>
</evidence>
<dbReference type="Gene3D" id="6.10.250.2140">
    <property type="match status" value="1"/>
</dbReference>
<proteinExistence type="predicted"/>
<protein>
    <submittedName>
        <fullName evidence="2">YfdX family protein</fullName>
    </submittedName>
</protein>
<dbReference type="NCBIfam" id="NF007645">
    <property type="entry name" value="PRK10316.1"/>
    <property type="match status" value="1"/>
</dbReference>
<dbReference type="RefSeq" id="WP_207542435.1">
    <property type="nucleotide sequence ID" value="NZ_JAFNAA010000016.1"/>
</dbReference>
<dbReference type="EMBL" id="JAFNAA010000016">
    <property type="protein sequence ID" value="MBO1109203.1"/>
    <property type="molecule type" value="Genomic_DNA"/>
</dbReference>
<evidence type="ECO:0000256" key="1">
    <source>
        <dbReference type="SAM" id="SignalP"/>
    </source>
</evidence>
<organism evidence="2 3">
    <name type="scientific">Plesiomonas shigelloides</name>
    <name type="common">Aeromonas shigelloides</name>
    <dbReference type="NCBI Taxonomy" id="703"/>
    <lineage>
        <taxon>Bacteria</taxon>
        <taxon>Pseudomonadati</taxon>
        <taxon>Pseudomonadota</taxon>
        <taxon>Gammaproteobacteria</taxon>
        <taxon>Enterobacterales</taxon>
        <taxon>Enterobacteriaceae</taxon>
        <taxon>Plesiomonas</taxon>
    </lineage>
</organism>